<keyword evidence="1" id="KW-0472">Membrane</keyword>
<evidence type="ECO:0000313" key="3">
    <source>
        <dbReference type="Proteomes" id="UP000219338"/>
    </source>
</evidence>
<accession>A0A284S6Z0</accession>
<sequence length="79" mass="9286">MSDAASIVHTFVFFDPFFRKLYQDSFQPGVYSSLSYTLFAWMLLFLQARIRYYAHDFRCPSVSVLTEASWVLTTQPRDT</sequence>
<dbReference type="Proteomes" id="UP000219338">
    <property type="component" value="Unassembled WGS sequence"/>
</dbReference>
<proteinExistence type="predicted"/>
<evidence type="ECO:0000313" key="2">
    <source>
        <dbReference type="EMBL" id="SJL16764.1"/>
    </source>
</evidence>
<keyword evidence="3" id="KW-1185">Reference proteome</keyword>
<evidence type="ECO:0000256" key="1">
    <source>
        <dbReference type="SAM" id="Phobius"/>
    </source>
</evidence>
<dbReference type="EMBL" id="FUEG01000037">
    <property type="protein sequence ID" value="SJL16764.1"/>
    <property type="molecule type" value="Genomic_DNA"/>
</dbReference>
<keyword evidence="1" id="KW-0812">Transmembrane</keyword>
<organism evidence="2 3">
    <name type="scientific">Armillaria ostoyae</name>
    <name type="common">Armillaria root rot fungus</name>
    <dbReference type="NCBI Taxonomy" id="47428"/>
    <lineage>
        <taxon>Eukaryota</taxon>
        <taxon>Fungi</taxon>
        <taxon>Dikarya</taxon>
        <taxon>Basidiomycota</taxon>
        <taxon>Agaricomycotina</taxon>
        <taxon>Agaricomycetes</taxon>
        <taxon>Agaricomycetidae</taxon>
        <taxon>Agaricales</taxon>
        <taxon>Marasmiineae</taxon>
        <taxon>Physalacriaceae</taxon>
        <taxon>Armillaria</taxon>
    </lineage>
</organism>
<name>A0A284S6Z0_ARMOS</name>
<protein>
    <submittedName>
        <fullName evidence="2">Uncharacterized protein</fullName>
    </submittedName>
</protein>
<dbReference type="AlphaFoldDB" id="A0A284S6Z0"/>
<gene>
    <name evidence="2" type="ORF">ARMOST_20293</name>
</gene>
<reference evidence="3" key="1">
    <citation type="journal article" date="2017" name="Nat. Ecol. Evol.">
        <title>Genome expansion and lineage-specific genetic innovations in the forest pathogenic fungi Armillaria.</title>
        <authorList>
            <person name="Sipos G."/>
            <person name="Prasanna A.N."/>
            <person name="Walter M.C."/>
            <person name="O'Connor E."/>
            <person name="Balint B."/>
            <person name="Krizsan K."/>
            <person name="Kiss B."/>
            <person name="Hess J."/>
            <person name="Varga T."/>
            <person name="Slot J."/>
            <person name="Riley R."/>
            <person name="Boka B."/>
            <person name="Rigling D."/>
            <person name="Barry K."/>
            <person name="Lee J."/>
            <person name="Mihaltcheva S."/>
            <person name="LaButti K."/>
            <person name="Lipzen A."/>
            <person name="Waldron R."/>
            <person name="Moloney N.M."/>
            <person name="Sperisen C."/>
            <person name="Kredics L."/>
            <person name="Vagvoelgyi C."/>
            <person name="Patrignani A."/>
            <person name="Fitzpatrick D."/>
            <person name="Nagy I."/>
            <person name="Doyle S."/>
            <person name="Anderson J.B."/>
            <person name="Grigoriev I.V."/>
            <person name="Gueldener U."/>
            <person name="Muensterkoetter M."/>
            <person name="Nagy L.G."/>
        </authorList>
    </citation>
    <scope>NUCLEOTIDE SEQUENCE [LARGE SCALE GENOMIC DNA]</scope>
    <source>
        <strain evidence="3">C18/9</strain>
    </source>
</reference>
<feature type="transmembrane region" description="Helical" evidence="1">
    <location>
        <begin position="29"/>
        <end position="48"/>
    </location>
</feature>
<keyword evidence="1" id="KW-1133">Transmembrane helix</keyword>